<dbReference type="EMBL" id="CACRSY010000008">
    <property type="protein sequence ID" value="VYS91146.1"/>
    <property type="molecule type" value="Genomic_DNA"/>
</dbReference>
<dbReference type="NCBIfam" id="TIGR01066">
    <property type="entry name" value="rplM_bact"/>
    <property type="match status" value="1"/>
</dbReference>
<dbReference type="HAMAP" id="MF_01366">
    <property type="entry name" value="Ribosomal_uL13"/>
    <property type="match status" value="1"/>
</dbReference>
<comment type="subunit">
    <text evidence="5">Part of the 50S ribosomal subunit.</text>
</comment>
<gene>
    <name evidence="5 7 8" type="primary">rplM</name>
    <name evidence="8" type="ORF">BHLFYP23_02044</name>
</gene>
<dbReference type="PIRSF" id="PIRSF002181">
    <property type="entry name" value="Ribosomal_L13"/>
    <property type="match status" value="1"/>
</dbReference>
<dbReference type="Gene3D" id="3.90.1180.10">
    <property type="entry name" value="Ribosomal protein L13"/>
    <property type="match status" value="1"/>
</dbReference>
<reference evidence="8" key="1">
    <citation type="submission" date="2019-11" db="EMBL/GenBank/DDBJ databases">
        <authorList>
            <person name="Feng L."/>
        </authorList>
    </citation>
    <scope>NUCLEOTIDE SEQUENCE</scope>
    <source>
        <strain evidence="8">BhanseniiLFYP23</strain>
    </source>
</reference>
<evidence type="ECO:0000256" key="1">
    <source>
        <dbReference type="ARBA" id="ARBA00006227"/>
    </source>
</evidence>
<comment type="function">
    <text evidence="5 7">This protein is one of the early assembly proteins of the 50S ribosomal subunit, although it is not seen to bind rRNA by itself. It is important during the early stages of 50S assembly.</text>
</comment>
<dbReference type="GO" id="GO:0003729">
    <property type="term" value="F:mRNA binding"/>
    <property type="evidence" value="ECO:0007669"/>
    <property type="project" value="UniProtKB-ARBA"/>
</dbReference>
<comment type="similarity">
    <text evidence="1 5 6">Belongs to the universal ribosomal protein uL13 family.</text>
</comment>
<evidence type="ECO:0000256" key="6">
    <source>
        <dbReference type="RuleBase" id="RU003877"/>
    </source>
</evidence>
<dbReference type="AlphaFoldDB" id="A0A6N2SD50"/>
<dbReference type="GO" id="GO:0006412">
    <property type="term" value="P:translation"/>
    <property type="evidence" value="ECO:0007669"/>
    <property type="project" value="UniProtKB-UniRule"/>
</dbReference>
<evidence type="ECO:0000256" key="7">
    <source>
        <dbReference type="RuleBase" id="RU003878"/>
    </source>
</evidence>
<dbReference type="InterPro" id="IPR005823">
    <property type="entry name" value="Ribosomal_uL13_bac-type"/>
</dbReference>
<dbReference type="RefSeq" id="WP_003023002.1">
    <property type="nucleotide sequence ID" value="NZ_CACRSY010000008.1"/>
</dbReference>
<sequence length="142" mass="16101">MNTYMANPDKIERKWYVVDAEGQTLGRLSSEIAKVLRGKNKPVFTPHIDTGDYVIVVNAEKIKVTGKKMDQKIYYNHSDYVGGMKETTLKEMMDKKPERVIELAVKGMLPKGPLGRSMIKKLHVYAGPEHNHAAQKPEVLTF</sequence>
<dbReference type="PROSITE" id="PS00783">
    <property type="entry name" value="RIBOSOMAL_L13"/>
    <property type="match status" value="1"/>
</dbReference>
<name>A0A6N2SD50_BLAHA</name>
<evidence type="ECO:0000256" key="4">
    <source>
        <dbReference type="ARBA" id="ARBA00035201"/>
    </source>
</evidence>
<dbReference type="InterPro" id="IPR036899">
    <property type="entry name" value="Ribosomal_uL13_sf"/>
</dbReference>
<proteinExistence type="inferred from homology"/>
<keyword evidence="3 5" id="KW-0687">Ribonucleoprotein</keyword>
<protein>
    <recommendedName>
        <fullName evidence="4 5">Large ribosomal subunit protein uL13</fullName>
    </recommendedName>
</protein>
<evidence type="ECO:0000256" key="2">
    <source>
        <dbReference type="ARBA" id="ARBA00022980"/>
    </source>
</evidence>
<dbReference type="GO" id="GO:0003735">
    <property type="term" value="F:structural constituent of ribosome"/>
    <property type="evidence" value="ECO:0007669"/>
    <property type="project" value="InterPro"/>
</dbReference>
<dbReference type="Pfam" id="PF00572">
    <property type="entry name" value="Ribosomal_L13"/>
    <property type="match status" value="1"/>
</dbReference>
<dbReference type="PANTHER" id="PTHR11545:SF2">
    <property type="entry name" value="LARGE RIBOSOMAL SUBUNIT PROTEIN UL13M"/>
    <property type="match status" value="1"/>
</dbReference>
<evidence type="ECO:0000256" key="3">
    <source>
        <dbReference type="ARBA" id="ARBA00023274"/>
    </source>
</evidence>
<dbReference type="CDD" id="cd00392">
    <property type="entry name" value="Ribosomal_L13"/>
    <property type="match status" value="1"/>
</dbReference>
<dbReference type="FunFam" id="3.90.1180.10:FF:000001">
    <property type="entry name" value="50S ribosomal protein L13"/>
    <property type="match status" value="1"/>
</dbReference>
<dbReference type="SUPFAM" id="SSF52161">
    <property type="entry name" value="Ribosomal protein L13"/>
    <property type="match status" value="1"/>
</dbReference>
<dbReference type="GO" id="GO:0022625">
    <property type="term" value="C:cytosolic large ribosomal subunit"/>
    <property type="evidence" value="ECO:0007669"/>
    <property type="project" value="TreeGrafter"/>
</dbReference>
<dbReference type="PANTHER" id="PTHR11545">
    <property type="entry name" value="RIBOSOMAL PROTEIN L13"/>
    <property type="match status" value="1"/>
</dbReference>
<dbReference type="GO" id="GO:0017148">
    <property type="term" value="P:negative regulation of translation"/>
    <property type="evidence" value="ECO:0007669"/>
    <property type="project" value="TreeGrafter"/>
</dbReference>
<organism evidence="8">
    <name type="scientific">Blautia hansenii</name>
    <name type="common">Ruminococcus hansenii</name>
    <dbReference type="NCBI Taxonomy" id="1322"/>
    <lineage>
        <taxon>Bacteria</taxon>
        <taxon>Bacillati</taxon>
        <taxon>Bacillota</taxon>
        <taxon>Clostridia</taxon>
        <taxon>Lachnospirales</taxon>
        <taxon>Lachnospiraceae</taxon>
        <taxon>Blautia</taxon>
    </lineage>
</organism>
<dbReference type="InterPro" id="IPR005822">
    <property type="entry name" value="Ribosomal_uL13"/>
</dbReference>
<keyword evidence="2 5" id="KW-0689">Ribosomal protein</keyword>
<evidence type="ECO:0000313" key="8">
    <source>
        <dbReference type="EMBL" id="VYS91146.1"/>
    </source>
</evidence>
<dbReference type="InterPro" id="IPR023563">
    <property type="entry name" value="Ribosomal_uL13_CS"/>
</dbReference>
<evidence type="ECO:0000256" key="5">
    <source>
        <dbReference type="HAMAP-Rule" id="MF_01366"/>
    </source>
</evidence>
<accession>A0A6N2SD50</accession>